<feature type="transmembrane region" description="Helical" evidence="10">
    <location>
        <begin position="274"/>
        <end position="294"/>
    </location>
</feature>
<feature type="region of interest" description="Disordered" evidence="12">
    <location>
        <begin position="1"/>
        <end position="105"/>
    </location>
</feature>
<feature type="transmembrane region" description="Helical" evidence="10">
    <location>
        <begin position="391"/>
        <end position="409"/>
    </location>
</feature>
<keyword evidence="5 10" id="KW-1133">Transmembrane helix</keyword>
<evidence type="ECO:0000256" key="7">
    <source>
        <dbReference type="ARBA" id="ARBA00023128"/>
    </source>
</evidence>
<keyword evidence="3 10" id="KW-0999">Mitochondrion inner membrane</keyword>
<dbReference type="InterPro" id="IPR008839">
    <property type="entry name" value="MDM33_fungi"/>
</dbReference>
<keyword evidence="7 10" id="KW-0496">Mitochondrion</keyword>
<proteinExistence type="inferred from homology"/>
<dbReference type="EMBL" id="JAPEVG010000003">
    <property type="protein sequence ID" value="KAJ8501943.1"/>
    <property type="molecule type" value="Genomic_DNA"/>
</dbReference>
<evidence type="ECO:0000313" key="13">
    <source>
        <dbReference type="EMBL" id="KAJ8501943.1"/>
    </source>
</evidence>
<keyword evidence="4 10" id="KW-0809">Transit peptide</keyword>
<feature type="compositionally biased region" description="Basic residues" evidence="12">
    <location>
        <begin position="25"/>
        <end position="38"/>
    </location>
</feature>
<keyword evidence="14" id="KW-1185">Reference proteome</keyword>
<evidence type="ECO:0000256" key="12">
    <source>
        <dbReference type="SAM" id="MobiDB-lite"/>
    </source>
</evidence>
<comment type="caution">
    <text evidence="13">The sequence shown here is derived from an EMBL/GenBank/DDBJ whole genome shotgun (WGS) entry which is preliminary data.</text>
</comment>
<dbReference type="GO" id="GO:0007007">
    <property type="term" value="P:inner mitochondrial membrane organization"/>
    <property type="evidence" value="ECO:0007669"/>
    <property type="project" value="TreeGrafter"/>
</dbReference>
<evidence type="ECO:0000256" key="8">
    <source>
        <dbReference type="ARBA" id="ARBA00023136"/>
    </source>
</evidence>
<dbReference type="PANTHER" id="PTHR31961:SF3">
    <property type="entry name" value="SENSITIVE TO HIGH EXPRESSION PROTEIN 9, MITOCHONDRIAL"/>
    <property type="match status" value="1"/>
</dbReference>
<reference evidence="13" key="1">
    <citation type="submission" date="2022-11" db="EMBL/GenBank/DDBJ databases">
        <title>Genome Sequence of Cubamyces cubensis.</title>
        <authorList>
            <person name="Buettner E."/>
        </authorList>
    </citation>
    <scope>NUCLEOTIDE SEQUENCE</scope>
    <source>
        <strain evidence="13">MPL-01</strain>
    </source>
</reference>
<sequence length="414" mass="45538">MYREAFRARSALRTPSTSRPASSWRAHRHPAVAVHRPRYLSTPVPPSEQRTAPAPSTIPLSSPPEASSSSSSPSAPSSTHPSSPSSSSSSTSESKLEPPQSSADKLAEVKAHLHEIAHEAVRRMRTRGDQFTVNVARTFAQLGSELNRVTGYEEIEALKRRVVEQEARINNAREAARQAKEAYDQAVLSRAKSQREVNDLLQRKSHWTDDDVSRFTTLVREDHAREHDEARAKAAAAAAEDAVEREFSELMRVILNRYHEEQAWSDKIRSASTYGSLAALALNMAVFVLAIVLVEPWKRRRLAQTFERKVEEMSAATAAAFESKTGELKDRLDEQGKLLSLVLETVHLTSQVTTSELAALGPAPVEEPTSPSPQPSLSERIPTFVTPKEEIFIAATVSAAAAGLLGWLARSWLG</sequence>
<comment type="subunit">
    <text evidence="10">Homooligomer.</text>
</comment>
<dbReference type="AlphaFoldDB" id="A0AAD7U4Z0"/>
<feature type="region of interest" description="Disordered" evidence="12">
    <location>
        <begin position="361"/>
        <end position="380"/>
    </location>
</feature>
<evidence type="ECO:0000256" key="5">
    <source>
        <dbReference type="ARBA" id="ARBA00022989"/>
    </source>
</evidence>
<gene>
    <name evidence="13" type="ORF">ONZ51_g283</name>
</gene>
<evidence type="ECO:0000256" key="1">
    <source>
        <dbReference type="ARBA" id="ARBA00007472"/>
    </source>
</evidence>
<evidence type="ECO:0000256" key="11">
    <source>
        <dbReference type="SAM" id="Coils"/>
    </source>
</evidence>
<evidence type="ECO:0000256" key="10">
    <source>
        <dbReference type="RuleBase" id="RU364128"/>
    </source>
</evidence>
<feature type="coiled-coil region" evidence="11">
    <location>
        <begin position="155"/>
        <end position="189"/>
    </location>
</feature>
<evidence type="ECO:0000256" key="6">
    <source>
        <dbReference type="ARBA" id="ARBA00023054"/>
    </source>
</evidence>
<comment type="similarity">
    <text evidence="1 10">Belongs to the SHE9 family.</text>
</comment>
<evidence type="ECO:0000256" key="9">
    <source>
        <dbReference type="ARBA" id="ARBA00024807"/>
    </source>
</evidence>
<dbReference type="Proteomes" id="UP001215151">
    <property type="component" value="Unassembled WGS sequence"/>
</dbReference>
<accession>A0AAD7U4Z0</accession>
<evidence type="ECO:0000256" key="2">
    <source>
        <dbReference type="ARBA" id="ARBA00022692"/>
    </source>
</evidence>
<comment type="function">
    <text evidence="9">Required for the maintenance of the structure of the mitochondrial inner membrane. Involved in mitochondrial morphology. Causes growth arrest when highly overexpressed.</text>
</comment>
<feature type="compositionally biased region" description="Low complexity" evidence="12">
    <location>
        <begin position="63"/>
        <end position="93"/>
    </location>
</feature>
<protein>
    <recommendedName>
        <fullName evidence="10">Sensitive to high expression protein 9, mitochondrial</fullName>
    </recommendedName>
</protein>
<keyword evidence="2 10" id="KW-0812">Transmembrane</keyword>
<comment type="subcellular location">
    <subcellularLocation>
        <location evidence="10">Mitochondrion inner membrane</location>
        <topology evidence="10">Multi-pass membrane protein</topology>
    </subcellularLocation>
</comment>
<name>A0AAD7U4Z0_9APHY</name>
<keyword evidence="6 11" id="KW-0175">Coiled coil</keyword>
<dbReference type="Pfam" id="PF05546">
    <property type="entry name" value="She9_MDM33"/>
    <property type="match status" value="1"/>
</dbReference>
<organism evidence="13 14">
    <name type="scientific">Trametes cubensis</name>
    <dbReference type="NCBI Taxonomy" id="1111947"/>
    <lineage>
        <taxon>Eukaryota</taxon>
        <taxon>Fungi</taxon>
        <taxon>Dikarya</taxon>
        <taxon>Basidiomycota</taxon>
        <taxon>Agaricomycotina</taxon>
        <taxon>Agaricomycetes</taxon>
        <taxon>Polyporales</taxon>
        <taxon>Polyporaceae</taxon>
        <taxon>Trametes</taxon>
    </lineage>
</organism>
<evidence type="ECO:0000313" key="14">
    <source>
        <dbReference type="Proteomes" id="UP001215151"/>
    </source>
</evidence>
<keyword evidence="8 10" id="KW-0472">Membrane</keyword>
<dbReference type="PANTHER" id="PTHR31961">
    <property type="entry name" value="SENSITIVE TO HIGH EXPRESSION PROTEIN 9, MITOCHONDRIAL"/>
    <property type="match status" value="1"/>
</dbReference>
<evidence type="ECO:0000256" key="3">
    <source>
        <dbReference type="ARBA" id="ARBA00022792"/>
    </source>
</evidence>
<evidence type="ECO:0000256" key="4">
    <source>
        <dbReference type="ARBA" id="ARBA00022946"/>
    </source>
</evidence>
<dbReference type="GO" id="GO:0005743">
    <property type="term" value="C:mitochondrial inner membrane"/>
    <property type="evidence" value="ECO:0007669"/>
    <property type="project" value="UniProtKB-SubCell"/>
</dbReference>